<organism evidence="1 2">
    <name type="scientific">Hibiscus sabdariffa</name>
    <name type="common">roselle</name>
    <dbReference type="NCBI Taxonomy" id="183260"/>
    <lineage>
        <taxon>Eukaryota</taxon>
        <taxon>Viridiplantae</taxon>
        <taxon>Streptophyta</taxon>
        <taxon>Embryophyta</taxon>
        <taxon>Tracheophyta</taxon>
        <taxon>Spermatophyta</taxon>
        <taxon>Magnoliopsida</taxon>
        <taxon>eudicotyledons</taxon>
        <taxon>Gunneridae</taxon>
        <taxon>Pentapetalae</taxon>
        <taxon>rosids</taxon>
        <taxon>malvids</taxon>
        <taxon>Malvales</taxon>
        <taxon>Malvaceae</taxon>
        <taxon>Malvoideae</taxon>
        <taxon>Hibiscus</taxon>
    </lineage>
</organism>
<dbReference type="Proteomes" id="UP001396334">
    <property type="component" value="Unassembled WGS sequence"/>
</dbReference>
<gene>
    <name evidence="1" type="ORF">V6N11_049018</name>
</gene>
<reference evidence="1 2" key="1">
    <citation type="journal article" date="2024" name="G3 (Bethesda)">
        <title>Genome assembly of Hibiscus sabdariffa L. provides insights into metabolisms of medicinal natural products.</title>
        <authorList>
            <person name="Kim T."/>
        </authorList>
    </citation>
    <scope>NUCLEOTIDE SEQUENCE [LARGE SCALE GENOMIC DNA]</scope>
    <source>
        <strain evidence="1">TK-2024</strain>
        <tissue evidence="1">Old leaves</tissue>
    </source>
</reference>
<sequence>MYVNANCDDQDGDYAEVYYGMNQDGYPTCAHVSKLYHSSPRRQLEQQPWRQEDEQAYRDKNRSPICTHDFSLLFSLCSNSLSKQTV</sequence>
<protein>
    <submittedName>
        <fullName evidence="1">Uncharacterized protein</fullName>
    </submittedName>
</protein>
<dbReference type="EMBL" id="JBBPBN010000050">
    <property type="protein sequence ID" value="KAK8992959.1"/>
    <property type="molecule type" value="Genomic_DNA"/>
</dbReference>
<name>A0ABR2PXE5_9ROSI</name>
<keyword evidence="2" id="KW-1185">Reference proteome</keyword>
<evidence type="ECO:0000313" key="1">
    <source>
        <dbReference type="EMBL" id="KAK8992959.1"/>
    </source>
</evidence>
<evidence type="ECO:0000313" key="2">
    <source>
        <dbReference type="Proteomes" id="UP001396334"/>
    </source>
</evidence>
<accession>A0ABR2PXE5</accession>
<comment type="caution">
    <text evidence="1">The sequence shown here is derived from an EMBL/GenBank/DDBJ whole genome shotgun (WGS) entry which is preliminary data.</text>
</comment>
<proteinExistence type="predicted"/>